<sequence length="829" mass="93626">MSLSDYSAKVPHHFKTNTNNAPSSGSGHAGSNQTTGHGSQPTEQGQAAKKGPSKGFVDIVEYHTAGLGGRVVNLYPTSRFIPRQSLKKKTNYQVEDHAVILRRTWVERNGVSIPVSFDLEIHSEPLCVAFRKIATQTYESADLKAFPIKISTPFMELFFYRDEIRNLSEDKNIDEDLRRDAKALSQFVHDPESVMASILQDHDRYSPKKQVVNDILWTIYRPNSLLVLNQGSIQECWICRNITEKITKTKLTFWEITGLRIDFDGSSPGLTKQRLYLPLTGMHPVKISGLALVPAESYPQWESLKSTLQARSQKLQRILGSSFSSFACQSYSGAAWKERPNRFVDMEGCNPTIHDKQIDERVMVDFKTYGDEHSLPTLEKLEHNNEKPNKGRDARPAARNWMPAKRNLSPKAKRRGNNNNSGSDSDSDADRTLKYSRHIMALTGLGTSKPQTTETTERETDIEPDLETLEGIAEAVRRIHHVPEDELMLTFPALVPAFGLKGKKWWWVLSDQVQNVVWNMAAFESLQQDKMTKKLVQALVKGHKSNPQVIFDDVIAGKGQGLVFLLHGKPGLGKTLTAESVADYLERPLYSISGGELGTEVSAVEEQLEKIFNWAKRWNAVTLLDEADVLLCKRSSAEMDRNAIVAVFLRMLEYFQGVLFLTTNRKQDFDDAFKSRIHVTISYPELSPEAKSRIWQSLINTNKSVEVDESWTKDIYNALGQLNLNVNGSPSFVMSLESQPRSKCITIYQYWSTDYREHAKQGRTIKNILRTAVAYANSEGKKLGARHVLAILRTELRNGYEDSKDEEDELSDEVSPALRELHTILGVSF</sequence>
<dbReference type="InterPro" id="IPR027417">
    <property type="entry name" value="P-loop_NTPase"/>
</dbReference>
<dbReference type="InterPro" id="IPR003593">
    <property type="entry name" value="AAA+_ATPase"/>
</dbReference>
<dbReference type="Pfam" id="PF22942">
    <property type="entry name" value="DUF7025"/>
    <property type="match status" value="1"/>
</dbReference>
<evidence type="ECO:0000259" key="2">
    <source>
        <dbReference type="SMART" id="SM00382"/>
    </source>
</evidence>
<proteinExistence type="predicted"/>
<evidence type="ECO:0000313" key="3">
    <source>
        <dbReference type="EMBL" id="KAK3494182.1"/>
    </source>
</evidence>
<dbReference type="InterPro" id="IPR003959">
    <property type="entry name" value="ATPase_AAA_core"/>
</dbReference>
<dbReference type="EMBL" id="JAULSX010000003">
    <property type="protein sequence ID" value="KAK3494182.1"/>
    <property type="molecule type" value="Genomic_DNA"/>
</dbReference>
<dbReference type="AlphaFoldDB" id="A0AAJ0I8Z5"/>
<evidence type="ECO:0000256" key="1">
    <source>
        <dbReference type="SAM" id="MobiDB-lite"/>
    </source>
</evidence>
<protein>
    <recommendedName>
        <fullName evidence="2">AAA+ ATPase domain-containing protein</fullName>
    </recommendedName>
</protein>
<evidence type="ECO:0000313" key="4">
    <source>
        <dbReference type="Proteomes" id="UP001285908"/>
    </source>
</evidence>
<dbReference type="Gene3D" id="3.40.50.300">
    <property type="entry name" value="P-loop containing nucleotide triphosphate hydrolases"/>
    <property type="match status" value="1"/>
</dbReference>
<name>A0AAJ0I8Z5_9PEZI</name>
<dbReference type="CDD" id="cd19481">
    <property type="entry name" value="RecA-like_protease"/>
    <property type="match status" value="1"/>
</dbReference>
<dbReference type="Pfam" id="PF00004">
    <property type="entry name" value="AAA"/>
    <property type="match status" value="1"/>
</dbReference>
<dbReference type="RefSeq" id="XP_062693611.1">
    <property type="nucleotide sequence ID" value="XM_062831729.1"/>
</dbReference>
<gene>
    <name evidence="3" type="ORF">B0T23DRAFT_103213</name>
</gene>
<accession>A0AAJ0I8Z5</accession>
<dbReference type="InterPro" id="IPR054289">
    <property type="entry name" value="DUF7025"/>
</dbReference>
<feature type="compositionally biased region" description="Basic and acidic residues" evidence="1">
    <location>
        <begin position="375"/>
        <end position="396"/>
    </location>
</feature>
<feature type="domain" description="AAA+ ATPase" evidence="2">
    <location>
        <begin position="560"/>
        <end position="685"/>
    </location>
</feature>
<dbReference type="Proteomes" id="UP001285908">
    <property type="component" value="Unassembled WGS sequence"/>
</dbReference>
<dbReference type="PANTHER" id="PTHR46411:SF2">
    <property type="entry name" value="AAA+ ATPASE DOMAIN-CONTAINING PROTEIN"/>
    <property type="match status" value="1"/>
</dbReference>
<reference evidence="3 4" key="1">
    <citation type="journal article" date="2023" name="Mol. Phylogenet. Evol.">
        <title>Genome-scale phylogeny and comparative genomics of the fungal order Sordariales.</title>
        <authorList>
            <person name="Hensen N."/>
            <person name="Bonometti L."/>
            <person name="Westerberg I."/>
            <person name="Brannstrom I.O."/>
            <person name="Guillou S."/>
            <person name="Cros-Aarteil S."/>
            <person name="Calhoun S."/>
            <person name="Haridas S."/>
            <person name="Kuo A."/>
            <person name="Mondo S."/>
            <person name="Pangilinan J."/>
            <person name="Riley R."/>
            <person name="LaButti K."/>
            <person name="Andreopoulos B."/>
            <person name="Lipzen A."/>
            <person name="Chen C."/>
            <person name="Yan M."/>
            <person name="Daum C."/>
            <person name="Ng V."/>
            <person name="Clum A."/>
            <person name="Steindorff A."/>
            <person name="Ohm R.A."/>
            <person name="Martin F."/>
            <person name="Silar P."/>
            <person name="Natvig D.O."/>
            <person name="Lalanne C."/>
            <person name="Gautier V."/>
            <person name="Ament-Velasquez S.L."/>
            <person name="Kruys A."/>
            <person name="Hutchinson M.I."/>
            <person name="Powell A.J."/>
            <person name="Barry K."/>
            <person name="Miller A.N."/>
            <person name="Grigoriev I.V."/>
            <person name="Debuchy R."/>
            <person name="Gladieux P."/>
            <person name="Hiltunen Thoren M."/>
            <person name="Johannesson H."/>
        </authorList>
    </citation>
    <scope>NUCLEOTIDE SEQUENCE [LARGE SCALE GENOMIC DNA]</scope>
    <source>
        <strain evidence="3 4">FGSC 10403</strain>
    </source>
</reference>
<dbReference type="GO" id="GO:0016887">
    <property type="term" value="F:ATP hydrolysis activity"/>
    <property type="evidence" value="ECO:0007669"/>
    <property type="project" value="InterPro"/>
</dbReference>
<feature type="region of interest" description="Disordered" evidence="1">
    <location>
        <begin position="375"/>
        <end position="430"/>
    </location>
</feature>
<dbReference type="SMART" id="SM00382">
    <property type="entry name" value="AAA"/>
    <property type="match status" value="1"/>
</dbReference>
<dbReference type="GeneID" id="87869351"/>
<feature type="region of interest" description="Disordered" evidence="1">
    <location>
        <begin position="1"/>
        <end position="52"/>
    </location>
</feature>
<dbReference type="GO" id="GO:0005524">
    <property type="term" value="F:ATP binding"/>
    <property type="evidence" value="ECO:0007669"/>
    <property type="project" value="InterPro"/>
</dbReference>
<keyword evidence="4" id="KW-1185">Reference proteome</keyword>
<comment type="caution">
    <text evidence="3">The sequence shown here is derived from an EMBL/GenBank/DDBJ whole genome shotgun (WGS) entry which is preliminary data.</text>
</comment>
<organism evidence="3 4">
    <name type="scientific">Neurospora hispaniola</name>
    <dbReference type="NCBI Taxonomy" id="588809"/>
    <lineage>
        <taxon>Eukaryota</taxon>
        <taxon>Fungi</taxon>
        <taxon>Dikarya</taxon>
        <taxon>Ascomycota</taxon>
        <taxon>Pezizomycotina</taxon>
        <taxon>Sordariomycetes</taxon>
        <taxon>Sordariomycetidae</taxon>
        <taxon>Sordariales</taxon>
        <taxon>Sordariaceae</taxon>
        <taxon>Neurospora</taxon>
    </lineage>
</organism>
<dbReference type="SUPFAM" id="SSF52540">
    <property type="entry name" value="P-loop containing nucleoside triphosphate hydrolases"/>
    <property type="match status" value="1"/>
</dbReference>
<dbReference type="PANTHER" id="PTHR46411">
    <property type="entry name" value="FAMILY ATPASE, PUTATIVE-RELATED"/>
    <property type="match status" value="1"/>
</dbReference>
<feature type="compositionally biased region" description="Polar residues" evidence="1">
    <location>
        <begin position="16"/>
        <end position="45"/>
    </location>
</feature>